<feature type="signal peptide" evidence="7">
    <location>
        <begin position="1"/>
        <end position="24"/>
    </location>
</feature>
<keyword evidence="9" id="KW-1185">Reference proteome</keyword>
<evidence type="ECO:0000256" key="5">
    <source>
        <dbReference type="ARBA" id="ARBA00023180"/>
    </source>
</evidence>
<dbReference type="VEuPathDB" id="VectorBase:RSAN_043270"/>
<dbReference type="PANTHER" id="PTHR13234">
    <property type="entry name" value="GAMMA-INTERFERON INDUCIBLE LYSOSOMAL THIOL REDUCTASE GILT"/>
    <property type="match status" value="1"/>
</dbReference>
<comment type="subcellular location">
    <subcellularLocation>
        <location evidence="1">Secreted</location>
    </subcellularLocation>
</comment>
<dbReference type="GO" id="GO:0005576">
    <property type="term" value="C:extracellular region"/>
    <property type="evidence" value="ECO:0007669"/>
    <property type="project" value="UniProtKB-SubCell"/>
</dbReference>
<dbReference type="AlphaFoldDB" id="A0A9D4SP92"/>
<keyword evidence="3" id="KW-0964">Secreted</keyword>
<proteinExistence type="inferred from homology"/>
<feature type="compositionally biased region" description="Polar residues" evidence="6">
    <location>
        <begin position="259"/>
        <end position="268"/>
    </location>
</feature>
<feature type="region of interest" description="Disordered" evidence="6">
    <location>
        <begin position="258"/>
        <end position="277"/>
    </location>
</feature>
<keyword evidence="5" id="KW-0325">Glycoprotein</keyword>
<evidence type="ECO:0000256" key="6">
    <source>
        <dbReference type="SAM" id="MobiDB-lite"/>
    </source>
</evidence>
<evidence type="ECO:0000256" key="4">
    <source>
        <dbReference type="ARBA" id="ARBA00022729"/>
    </source>
</evidence>
<evidence type="ECO:0000256" key="1">
    <source>
        <dbReference type="ARBA" id="ARBA00004613"/>
    </source>
</evidence>
<evidence type="ECO:0000256" key="2">
    <source>
        <dbReference type="ARBA" id="ARBA00005679"/>
    </source>
</evidence>
<evidence type="ECO:0000256" key="7">
    <source>
        <dbReference type="SAM" id="SignalP"/>
    </source>
</evidence>
<keyword evidence="4 7" id="KW-0732">Signal</keyword>
<comment type="caution">
    <text evidence="8">The sequence shown here is derived from an EMBL/GenBank/DDBJ whole genome shotgun (WGS) entry which is preliminary data.</text>
</comment>
<dbReference type="EMBL" id="JABSTV010001255">
    <property type="protein sequence ID" value="KAH7936391.1"/>
    <property type="molecule type" value="Genomic_DNA"/>
</dbReference>
<feature type="region of interest" description="Disordered" evidence="6">
    <location>
        <begin position="226"/>
        <end position="248"/>
    </location>
</feature>
<reference evidence="8" key="2">
    <citation type="submission" date="2021-09" db="EMBL/GenBank/DDBJ databases">
        <authorList>
            <person name="Jia N."/>
            <person name="Wang J."/>
            <person name="Shi W."/>
            <person name="Du L."/>
            <person name="Sun Y."/>
            <person name="Zhan W."/>
            <person name="Jiang J."/>
            <person name="Wang Q."/>
            <person name="Zhang B."/>
            <person name="Ji P."/>
            <person name="Sakyi L.B."/>
            <person name="Cui X."/>
            <person name="Yuan T."/>
            <person name="Jiang B."/>
            <person name="Yang W."/>
            <person name="Lam T.T.-Y."/>
            <person name="Chang Q."/>
            <person name="Ding S."/>
            <person name="Wang X."/>
            <person name="Zhu J."/>
            <person name="Ruan X."/>
            <person name="Zhao L."/>
            <person name="Wei J."/>
            <person name="Que T."/>
            <person name="Du C."/>
            <person name="Cheng J."/>
            <person name="Dai P."/>
            <person name="Han X."/>
            <person name="Huang E."/>
            <person name="Gao Y."/>
            <person name="Liu J."/>
            <person name="Shao H."/>
            <person name="Ye R."/>
            <person name="Li L."/>
            <person name="Wei W."/>
            <person name="Wang X."/>
            <person name="Wang C."/>
            <person name="Huo Q."/>
            <person name="Li W."/>
            <person name="Guo W."/>
            <person name="Chen H."/>
            <person name="Chen S."/>
            <person name="Zhou L."/>
            <person name="Zhou L."/>
            <person name="Ni X."/>
            <person name="Tian J."/>
            <person name="Zhou Y."/>
            <person name="Sheng Y."/>
            <person name="Liu T."/>
            <person name="Pan Y."/>
            <person name="Xia L."/>
            <person name="Li J."/>
            <person name="Zhao F."/>
            <person name="Cao W."/>
        </authorList>
    </citation>
    <scope>NUCLEOTIDE SEQUENCE</scope>
    <source>
        <strain evidence="8">Rsan-2018</strain>
        <tissue evidence="8">Larvae</tissue>
    </source>
</reference>
<sequence length="636" mass="70376">MTSRWFVPVLALCLLCQLAAVAYADVDAASGGGGRPSHRVRVKLFYETHCPYSRKFITTQLWPTYLKLSDRLNVNLVPYGMALKKEAVGADGRKRTEITCQHGHNECVANMIQACAVSLYRGTYQLLAFVVCMESSPTPHKVAKSCSSRVGVSWSALEHCTSTRAGPRLLLKMGRKTASHRPAVQYVPFVVVNGKQDEDVQKRAVSDFLGLVCSMFADPVPRACVPGQRSQRSEVDATSSEGQLGLRGLNVTEAALTGATANETNRPTSRTDNDIHAWSAKQRWDLRVQDNTLGGPRRKPLCGSRHTGGGERSHDPSSWCGDRPTEELPDDKVGGGVAVVMAPRLRDQGGGVGVVRTSRLLLWLAVLSAVACCGRAMQGFVRRRRVDFSQIPKTARIQLYYESLCPYSIAFITEQLWPTYVRVGYLMDVQLVPFGNAFKEQQQEKPNSRGERFAVGRRQEPDYKYSCQHGPDECFGNVVQTCAANIFNDTILSLAFVTCMSLAERPHQAGRECARGIARNWNAIQRCANGGKGRVLQDEMGERTWNLDPPHHYVPWIVINGVHNDEQQAMAQTDLLQVVCDATPDGRKPPPCFADMEERRALQKLSASVEERAEDAPNGSFQRMRLSVAGHSLKEI</sequence>
<dbReference type="PANTHER" id="PTHR13234:SF8">
    <property type="entry name" value="GAMMA-INTERFERON-INDUCIBLE LYSOSOMAL THIOL REDUCTASE"/>
    <property type="match status" value="1"/>
</dbReference>
<evidence type="ECO:0000313" key="8">
    <source>
        <dbReference type="EMBL" id="KAH7936391.1"/>
    </source>
</evidence>
<reference evidence="8" key="1">
    <citation type="journal article" date="2020" name="Cell">
        <title>Large-Scale Comparative Analyses of Tick Genomes Elucidate Their Genetic Diversity and Vector Capacities.</title>
        <authorList>
            <consortium name="Tick Genome and Microbiome Consortium (TIGMIC)"/>
            <person name="Jia N."/>
            <person name="Wang J."/>
            <person name="Shi W."/>
            <person name="Du L."/>
            <person name="Sun Y."/>
            <person name="Zhan W."/>
            <person name="Jiang J.F."/>
            <person name="Wang Q."/>
            <person name="Zhang B."/>
            <person name="Ji P."/>
            <person name="Bell-Sakyi L."/>
            <person name="Cui X.M."/>
            <person name="Yuan T.T."/>
            <person name="Jiang B.G."/>
            <person name="Yang W.F."/>
            <person name="Lam T.T."/>
            <person name="Chang Q.C."/>
            <person name="Ding S.J."/>
            <person name="Wang X.J."/>
            <person name="Zhu J.G."/>
            <person name="Ruan X.D."/>
            <person name="Zhao L."/>
            <person name="Wei J.T."/>
            <person name="Ye R.Z."/>
            <person name="Que T.C."/>
            <person name="Du C.H."/>
            <person name="Zhou Y.H."/>
            <person name="Cheng J.X."/>
            <person name="Dai P.F."/>
            <person name="Guo W.B."/>
            <person name="Han X.H."/>
            <person name="Huang E.J."/>
            <person name="Li L.F."/>
            <person name="Wei W."/>
            <person name="Gao Y.C."/>
            <person name="Liu J.Z."/>
            <person name="Shao H.Z."/>
            <person name="Wang X."/>
            <person name="Wang C.C."/>
            <person name="Yang T.C."/>
            <person name="Huo Q.B."/>
            <person name="Li W."/>
            <person name="Chen H.Y."/>
            <person name="Chen S.E."/>
            <person name="Zhou L.G."/>
            <person name="Ni X.B."/>
            <person name="Tian J.H."/>
            <person name="Sheng Y."/>
            <person name="Liu T."/>
            <person name="Pan Y.S."/>
            <person name="Xia L.Y."/>
            <person name="Li J."/>
            <person name="Zhao F."/>
            <person name="Cao W.C."/>
        </authorList>
    </citation>
    <scope>NUCLEOTIDE SEQUENCE</scope>
    <source>
        <strain evidence="8">Rsan-2018</strain>
    </source>
</reference>
<organism evidence="8 9">
    <name type="scientific">Rhipicephalus sanguineus</name>
    <name type="common">Brown dog tick</name>
    <name type="synonym">Ixodes sanguineus</name>
    <dbReference type="NCBI Taxonomy" id="34632"/>
    <lineage>
        <taxon>Eukaryota</taxon>
        <taxon>Metazoa</taxon>
        <taxon>Ecdysozoa</taxon>
        <taxon>Arthropoda</taxon>
        <taxon>Chelicerata</taxon>
        <taxon>Arachnida</taxon>
        <taxon>Acari</taxon>
        <taxon>Parasitiformes</taxon>
        <taxon>Ixodida</taxon>
        <taxon>Ixodoidea</taxon>
        <taxon>Ixodidae</taxon>
        <taxon>Rhipicephalinae</taxon>
        <taxon>Rhipicephalus</taxon>
        <taxon>Rhipicephalus</taxon>
    </lineage>
</organism>
<comment type="similarity">
    <text evidence="2">Belongs to the GILT family.</text>
</comment>
<dbReference type="VEuPathDB" id="VectorBase:RSAN_048084"/>
<evidence type="ECO:0008006" key="10">
    <source>
        <dbReference type="Google" id="ProtNLM"/>
    </source>
</evidence>
<dbReference type="Pfam" id="PF03227">
    <property type="entry name" value="GILT"/>
    <property type="match status" value="2"/>
</dbReference>
<feature type="chain" id="PRO_5038586487" description="Gamma-interferon inducible lysosomal thiol reductase" evidence="7">
    <location>
        <begin position="25"/>
        <end position="636"/>
    </location>
</feature>
<evidence type="ECO:0000313" key="9">
    <source>
        <dbReference type="Proteomes" id="UP000821837"/>
    </source>
</evidence>
<feature type="compositionally biased region" description="Basic and acidic residues" evidence="6">
    <location>
        <begin position="323"/>
        <end position="333"/>
    </location>
</feature>
<accession>A0A9D4SP92</accession>
<dbReference type="GO" id="GO:0016671">
    <property type="term" value="F:oxidoreductase activity, acting on a sulfur group of donors, disulfide as acceptor"/>
    <property type="evidence" value="ECO:0007669"/>
    <property type="project" value="InterPro"/>
</dbReference>
<dbReference type="Proteomes" id="UP000821837">
    <property type="component" value="Unassembled WGS sequence"/>
</dbReference>
<dbReference type="InterPro" id="IPR004911">
    <property type="entry name" value="Interferon-induced_GILT"/>
</dbReference>
<evidence type="ECO:0000256" key="3">
    <source>
        <dbReference type="ARBA" id="ARBA00022525"/>
    </source>
</evidence>
<name>A0A9D4SP92_RHISA</name>
<feature type="region of interest" description="Disordered" evidence="6">
    <location>
        <begin position="290"/>
        <end position="333"/>
    </location>
</feature>
<gene>
    <name evidence="8" type="ORF">HPB52_021837</name>
</gene>
<protein>
    <recommendedName>
        <fullName evidence="10">Gamma-interferon inducible lysosomal thiol reductase</fullName>
    </recommendedName>
</protein>